<evidence type="ECO:0000313" key="1">
    <source>
        <dbReference type="EMBL" id="JAD32564.1"/>
    </source>
</evidence>
<name>A0A0A8YZK7_ARUDO</name>
<dbReference type="AlphaFoldDB" id="A0A0A8YZK7"/>
<accession>A0A0A8YZK7</accession>
<protein>
    <submittedName>
        <fullName evidence="1">Uncharacterized protein</fullName>
    </submittedName>
</protein>
<reference evidence="1" key="2">
    <citation type="journal article" date="2015" name="Data Brief">
        <title>Shoot transcriptome of the giant reed, Arundo donax.</title>
        <authorList>
            <person name="Barrero R.A."/>
            <person name="Guerrero F.D."/>
            <person name="Moolhuijzen P."/>
            <person name="Goolsby J.A."/>
            <person name="Tidwell J."/>
            <person name="Bellgard S.E."/>
            <person name="Bellgard M.I."/>
        </authorList>
    </citation>
    <scope>NUCLEOTIDE SEQUENCE</scope>
    <source>
        <tissue evidence="1">Shoot tissue taken approximately 20 cm above the soil surface</tissue>
    </source>
</reference>
<sequence>MTIIVFMCYMIFDYYLHAEVVFCNLPREYGCVLLCLSPFSILSTNYVITISSHLRICDL</sequence>
<organism evidence="1">
    <name type="scientific">Arundo donax</name>
    <name type="common">Giant reed</name>
    <name type="synonym">Donax arundinaceus</name>
    <dbReference type="NCBI Taxonomy" id="35708"/>
    <lineage>
        <taxon>Eukaryota</taxon>
        <taxon>Viridiplantae</taxon>
        <taxon>Streptophyta</taxon>
        <taxon>Embryophyta</taxon>
        <taxon>Tracheophyta</taxon>
        <taxon>Spermatophyta</taxon>
        <taxon>Magnoliopsida</taxon>
        <taxon>Liliopsida</taxon>
        <taxon>Poales</taxon>
        <taxon>Poaceae</taxon>
        <taxon>PACMAD clade</taxon>
        <taxon>Arundinoideae</taxon>
        <taxon>Arundineae</taxon>
        <taxon>Arundo</taxon>
    </lineage>
</organism>
<reference evidence="1" key="1">
    <citation type="submission" date="2014-09" db="EMBL/GenBank/DDBJ databases">
        <authorList>
            <person name="Magalhaes I.L.F."/>
            <person name="Oliveira U."/>
            <person name="Santos F.R."/>
            <person name="Vidigal T.H.D.A."/>
            <person name="Brescovit A.D."/>
            <person name="Santos A.J."/>
        </authorList>
    </citation>
    <scope>NUCLEOTIDE SEQUENCE</scope>
    <source>
        <tissue evidence="1">Shoot tissue taken approximately 20 cm above the soil surface</tissue>
    </source>
</reference>
<dbReference type="EMBL" id="GBRH01265331">
    <property type="protein sequence ID" value="JAD32564.1"/>
    <property type="molecule type" value="Transcribed_RNA"/>
</dbReference>
<proteinExistence type="predicted"/>